<evidence type="ECO:0000313" key="3">
    <source>
        <dbReference type="Proteomes" id="UP000231701"/>
    </source>
</evidence>
<dbReference type="Gene3D" id="3.40.50.720">
    <property type="entry name" value="NAD(P)-binding Rossmann-like Domain"/>
    <property type="match status" value="1"/>
</dbReference>
<keyword evidence="3" id="KW-1185">Reference proteome</keyword>
<dbReference type="RefSeq" id="WP_100276633.1">
    <property type="nucleotide sequence ID" value="NZ_CP018799.1"/>
</dbReference>
<name>A0A2K8KVL8_MARES</name>
<sequence length="288" mass="32990">MKILVTGGSGFIGRHLVSQLLERGHEVIVLGRDPVRIESMPWRDDVRFVRYDIHNLQLPAIAELGEPEALAHLAWSGLPNYREQFHYEINLQADYRFIKALVEQGLKHVLVSGTCLEYGMREGCLDESMPSDPQLAYPLAKDMLRHFLQQLQQKMPFQLIWARLFYLFGEGQSPNSLLAQLDRAIVRGESTFDMSGGEQLRDYLPVEKVAFILSQLIEKRADFGIVNVCSGRPVRVRDMVEARLRERGVEMALNLGHYPYPDYEPMEFWGSTVKLESCLLEDRGILVV</sequence>
<dbReference type="SUPFAM" id="SSF51735">
    <property type="entry name" value="NAD(P)-binding Rossmann-fold domains"/>
    <property type="match status" value="1"/>
</dbReference>
<dbReference type="Proteomes" id="UP000231701">
    <property type="component" value="Chromosome"/>
</dbReference>
<dbReference type="InterPro" id="IPR050177">
    <property type="entry name" value="Lipid_A_modif_metabolic_enz"/>
</dbReference>
<dbReference type="OrthoDB" id="9803010at2"/>
<protein>
    <submittedName>
        <fullName evidence="2">dTDP-6-deoxy-L-talose 4-dehydrogenase (NAD+)</fullName>
        <ecNumber evidence="2">1.1.1.339</ecNumber>
    </submittedName>
</protein>
<keyword evidence="2" id="KW-0560">Oxidoreductase</keyword>
<organism evidence="2 3">
    <name type="scientific">Mariprofundus aestuarium</name>
    <dbReference type="NCBI Taxonomy" id="1921086"/>
    <lineage>
        <taxon>Bacteria</taxon>
        <taxon>Pseudomonadati</taxon>
        <taxon>Pseudomonadota</taxon>
        <taxon>Candidatius Mariprofundia</taxon>
        <taxon>Mariprofundales</taxon>
        <taxon>Mariprofundaceae</taxon>
        <taxon>Mariprofundus</taxon>
    </lineage>
</organism>
<dbReference type="PANTHER" id="PTHR43245:SF13">
    <property type="entry name" value="UDP-D-APIOSE_UDP-D-XYLOSE SYNTHASE 2"/>
    <property type="match status" value="1"/>
</dbReference>
<proteinExistence type="predicted"/>
<evidence type="ECO:0000313" key="2">
    <source>
        <dbReference type="EMBL" id="ATX78642.1"/>
    </source>
</evidence>
<gene>
    <name evidence="2" type="ORF">Ga0123461_0189</name>
</gene>
<dbReference type="EC" id="1.1.1.339" evidence="2"/>
<dbReference type="InterPro" id="IPR036291">
    <property type="entry name" value="NAD(P)-bd_dom_sf"/>
</dbReference>
<dbReference type="EMBL" id="CP018799">
    <property type="protein sequence ID" value="ATX78642.1"/>
    <property type="molecule type" value="Genomic_DNA"/>
</dbReference>
<dbReference type="AlphaFoldDB" id="A0A2K8KVL8"/>
<dbReference type="InterPro" id="IPR001509">
    <property type="entry name" value="Epimerase_deHydtase"/>
</dbReference>
<feature type="domain" description="NAD-dependent epimerase/dehydratase" evidence="1">
    <location>
        <begin position="3"/>
        <end position="228"/>
    </location>
</feature>
<dbReference type="GO" id="GO:0016491">
    <property type="term" value="F:oxidoreductase activity"/>
    <property type="evidence" value="ECO:0007669"/>
    <property type="project" value="UniProtKB-KW"/>
</dbReference>
<dbReference type="KEGG" id="maes:Ga0123461_0189"/>
<dbReference type="PANTHER" id="PTHR43245">
    <property type="entry name" value="BIFUNCTIONAL POLYMYXIN RESISTANCE PROTEIN ARNA"/>
    <property type="match status" value="1"/>
</dbReference>
<accession>A0A2K8KVL8</accession>
<reference evidence="2 3" key="1">
    <citation type="submission" date="2016-12" db="EMBL/GenBank/DDBJ databases">
        <title>Isolation and genomic insights into novel planktonic Zetaproteobacteria from stratified waters of the Chesapeake Bay.</title>
        <authorList>
            <person name="McAllister S.M."/>
            <person name="Kato S."/>
            <person name="Chan C.S."/>
            <person name="Chiu B.K."/>
            <person name="Field E.K."/>
        </authorList>
    </citation>
    <scope>NUCLEOTIDE SEQUENCE [LARGE SCALE GENOMIC DNA]</scope>
    <source>
        <strain evidence="2 3">CP-5</strain>
    </source>
</reference>
<evidence type="ECO:0000259" key="1">
    <source>
        <dbReference type="Pfam" id="PF01370"/>
    </source>
</evidence>
<dbReference type="Pfam" id="PF01370">
    <property type="entry name" value="Epimerase"/>
    <property type="match status" value="1"/>
</dbReference>